<dbReference type="RefSeq" id="WP_150482790.1">
    <property type="nucleotide sequence ID" value="NZ_BMTB01000004.1"/>
</dbReference>
<evidence type="ECO:0000313" key="2">
    <source>
        <dbReference type="Proteomes" id="UP000326598"/>
    </source>
</evidence>
<organism evidence="1 2">
    <name type="scientific">Streptomyces coeruleorubidus</name>
    <dbReference type="NCBI Taxonomy" id="116188"/>
    <lineage>
        <taxon>Bacteria</taxon>
        <taxon>Bacillati</taxon>
        <taxon>Actinomycetota</taxon>
        <taxon>Actinomycetes</taxon>
        <taxon>Kitasatosporales</taxon>
        <taxon>Streptomycetaceae</taxon>
        <taxon>Streptomyces</taxon>
    </lineage>
</organism>
<evidence type="ECO:0000313" key="1">
    <source>
        <dbReference type="EMBL" id="QEV27537.1"/>
    </source>
</evidence>
<proteinExistence type="predicted"/>
<dbReference type="KEGG" id="scoe:CP976_27755"/>
<reference evidence="1 2" key="1">
    <citation type="submission" date="2017-09" db="EMBL/GenBank/DDBJ databases">
        <authorList>
            <person name="Lee N."/>
            <person name="Cho B.-K."/>
        </authorList>
    </citation>
    <scope>NUCLEOTIDE SEQUENCE [LARGE SCALE GENOMIC DNA]</scope>
    <source>
        <strain evidence="1 2">ATCC 13740</strain>
    </source>
</reference>
<sequence length="339" mass="38531">MSDDQQVPKILGELAAAMADAPPTTDGYWTSEELHDLYERFEKEPGLPLTDGQRRLFMAQRARNAASSRVHGLLRSLEKVVEHGQVTAVPEAAVLAEACVRARLAAFDAISVLYRLGVPYGEQALARLVPDMHVGASDRRWGRWWLRRLREPMYRGMASRPVEGEEPLLPELVRNLAVGWQGGWEIEEEPTQERFAQARATLEALLPSTRLPFPEPIPEWEGDWDEDEDERPDWLEIRMVLRDLMPDVGLVTRERMTEGWYECKQLGLDLQGEGPEQFGDRWATRIGAWTAEGILSWLWREDQFSPWAQDLAMRYIDRNVAVTEATRLLSEAAAAQSGA</sequence>
<name>A0A5J6IFC6_STRC4</name>
<accession>A0A5J6IFC6</accession>
<dbReference type="Proteomes" id="UP000326598">
    <property type="component" value="Chromosome"/>
</dbReference>
<dbReference type="AlphaFoldDB" id="A0A5J6IFC6"/>
<gene>
    <name evidence="1" type="ORF">CP976_27755</name>
</gene>
<dbReference type="EMBL" id="CP023694">
    <property type="protein sequence ID" value="QEV27537.1"/>
    <property type="molecule type" value="Genomic_DNA"/>
</dbReference>
<protein>
    <submittedName>
        <fullName evidence="1">Uncharacterized protein</fullName>
    </submittedName>
</protein>
<dbReference type="GeneID" id="91419852"/>